<sequence length="137" mass="15607">MDSAAAANDQQNTQPTSYTFSKEERLCSKRLITLLFSKGSSFNLYPLRFVYYIEPGTTPAPTQVVISVSKRHFKRAVDRNRLKRQIREAYRLNKHLLLADPAKAPSLLGILYIGKEKKSFQSIQKKLISGLERCLST</sequence>
<dbReference type="Gene3D" id="3.30.230.10">
    <property type="match status" value="1"/>
</dbReference>
<evidence type="ECO:0000256" key="1">
    <source>
        <dbReference type="ARBA" id="ARBA00002663"/>
    </source>
</evidence>
<dbReference type="GO" id="GO:0000049">
    <property type="term" value="F:tRNA binding"/>
    <property type="evidence" value="ECO:0007669"/>
    <property type="project" value="UniProtKB-UniRule"/>
</dbReference>
<evidence type="ECO:0000256" key="2">
    <source>
        <dbReference type="ARBA" id="ARBA00022694"/>
    </source>
</evidence>
<dbReference type="EMBL" id="JAAEAA010000029">
    <property type="protein sequence ID" value="NDK57522.1"/>
    <property type="molecule type" value="Genomic_DNA"/>
</dbReference>
<keyword evidence="4 7" id="KW-0255">Endonuclease</keyword>
<evidence type="ECO:0000313" key="8">
    <source>
        <dbReference type="EMBL" id="NDK57522.1"/>
    </source>
</evidence>
<dbReference type="SUPFAM" id="SSF54211">
    <property type="entry name" value="Ribosomal protein S5 domain 2-like"/>
    <property type="match status" value="1"/>
</dbReference>
<comment type="catalytic activity">
    <reaction evidence="7">
        <text>Endonucleolytic cleavage of RNA, removing 5'-extranucleotides from tRNA precursor.</text>
        <dbReference type="EC" id="3.1.26.5"/>
    </reaction>
</comment>
<dbReference type="PANTHER" id="PTHR33992:SF1">
    <property type="entry name" value="RIBONUCLEASE P PROTEIN COMPONENT"/>
    <property type="match status" value="1"/>
</dbReference>
<evidence type="ECO:0000256" key="6">
    <source>
        <dbReference type="ARBA" id="ARBA00022884"/>
    </source>
</evidence>
<dbReference type="InterPro" id="IPR000100">
    <property type="entry name" value="RNase_P"/>
</dbReference>
<dbReference type="HAMAP" id="MF_00227">
    <property type="entry name" value="RNase_P"/>
    <property type="match status" value="1"/>
</dbReference>
<dbReference type="GO" id="GO:0004526">
    <property type="term" value="F:ribonuclease P activity"/>
    <property type="evidence" value="ECO:0007669"/>
    <property type="project" value="UniProtKB-UniRule"/>
</dbReference>
<reference evidence="8 9" key="1">
    <citation type="submission" date="2020-01" db="EMBL/GenBank/DDBJ databases">
        <authorList>
            <person name="Kim M.K."/>
        </authorList>
    </citation>
    <scope>NUCLEOTIDE SEQUENCE [LARGE SCALE GENOMIC DNA]</scope>
    <source>
        <strain evidence="8 9">BT213</strain>
    </source>
</reference>
<dbReference type="AlphaFoldDB" id="A0A6B2HC11"/>
<comment type="caution">
    <text evidence="8">The sequence shown here is derived from an EMBL/GenBank/DDBJ whole genome shotgun (WGS) entry which is preliminary data.</text>
</comment>
<dbReference type="PANTHER" id="PTHR33992">
    <property type="entry name" value="RIBONUCLEASE P PROTEIN COMPONENT"/>
    <property type="match status" value="1"/>
</dbReference>
<dbReference type="GO" id="GO:0030677">
    <property type="term" value="C:ribonuclease P complex"/>
    <property type="evidence" value="ECO:0007669"/>
    <property type="project" value="TreeGrafter"/>
</dbReference>
<evidence type="ECO:0000256" key="5">
    <source>
        <dbReference type="ARBA" id="ARBA00022801"/>
    </source>
</evidence>
<keyword evidence="6 7" id="KW-0694">RNA-binding</keyword>
<name>A0A6B2HC11_9BACT</name>
<organism evidence="8 9">
    <name type="scientific">Pontibacter fetidus</name>
    <dbReference type="NCBI Taxonomy" id="2700082"/>
    <lineage>
        <taxon>Bacteria</taxon>
        <taxon>Pseudomonadati</taxon>
        <taxon>Bacteroidota</taxon>
        <taxon>Cytophagia</taxon>
        <taxon>Cytophagales</taxon>
        <taxon>Hymenobacteraceae</taxon>
        <taxon>Pontibacter</taxon>
    </lineage>
</organism>
<dbReference type="InterPro" id="IPR020539">
    <property type="entry name" value="RNase_P_CS"/>
</dbReference>
<dbReference type="Proteomes" id="UP000478546">
    <property type="component" value="Unassembled WGS sequence"/>
</dbReference>
<dbReference type="PROSITE" id="PS00648">
    <property type="entry name" value="RIBONUCLEASE_P"/>
    <property type="match status" value="1"/>
</dbReference>
<evidence type="ECO:0000256" key="4">
    <source>
        <dbReference type="ARBA" id="ARBA00022759"/>
    </source>
</evidence>
<gene>
    <name evidence="7" type="primary">rnpA</name>
    <name evidence="8" type="ORF">GWO68_16475</name>
</gene>
<keyword evidence="3 7" id="KW-0540">Nuclease</keyword>
<dbReference type="EC" id="3.1.26.5" evidence="7"/>
<keyword evidence="2 7" id="KW-0819">tRNA processing</keyword>
<dbReference type="InterPro" id="IPR014721">
    <property type="entry name" value="Ribsml_uS5_D2-typ_fold_subgr"/>
</dbReference>
<comment type="similarity">
    <text evidence="7">Belongs to the RnpA family.</text>
</comment>
<protein>
    <recommendedName>
        <fullName evidence="7">Ribonuclease P protein component</fullName>
        <shortName evidence="7">RNase P protein</shortName>
        <shortName evidence="7">RNaseP protein</shortName>
        <ecNumber evidence="7">3.1.26.5</ecNumber>
    </recommendedName>
    <alternativeName>
        <fullName evidence="7">Protein C5</fullName>
    </alternativeName>
</protein>
<evidence type="ECO:0000313" key="9">
    <source>
        <dbReference type="Proteomes" id="UP000478546"/>
    </source>
</evidence>
<comment type="subunit">
    <text evidence="7">Consists of a catalytic RNA component (M1 or rnpB) and a protein subunit.</text>
</comment>
<evidence type="ECO:0000256" key="3">
    <source>
        <dbReference type="ARBA" id="ARBA00022722"/>
    </source>
</evidence>
<accession>A0A6B2HC11</accession>
<keyword evidence="9" id="KW-1185">Reference proteome</keyword>
<evidence type="ECO:0000256" key="7">
    <source>
        <dbReference type="HAMAP-Rule" id="MF_00227"/>
    </source>
</evidence>
<proteinExistence type="inferred from homology"/>
<comment type="function">
    <text evidence="1 7">RNaseP catalyzes the removal of the 5'-leader sequence from pre-tRNA to produce the mature 5'-terminus. It can also cleave other RNA substrates such as 4.5S RNA. The protein component plays an auxiliary but essential role in vivo by binding to the 5'-leader sequence and broadening the substrate specificity of the ribozyme.</text>
</comment>
<dbReference type="InterPro" id="IPR020568">
    <property type="entry name" value="Ribosomal_Su5_D2-typ_SF"/>
</dbReference>
<dbReference type="GO" id="GO:0042781">
    <property type="term" value="F:3'-tRNA processing endoribonuclease activity"/>
    <property type="evidence" value="ECO:0007669"/>
    <property type="project" value="TreeGrafter"/>
</dbReference>
<dbReference type="Pfam" id="PF00825">
    <property type="entry name" value="Ribonuclease_P"/>
    <property type="match status" value="1"/>
</dbReference>
<dbReference type="RefSeq" id="WP_162347582.1">
    <property type="nucleotide sequence ID" value="NZ_JAAEAA010000029.1"/>
</dbReference>
<keyword evidence="5 7" id="KW-0378">Hydrolase</keyword>
<dbReference type="GO" id="GO:0001682">
    <property type="term" value="P:tRNA 5'-leader removal"/>
    <property type="evidence" value="ECO:0007669"/>
    <property type="project" value="UniProtKB-UniRule"/>
</dbReference>